<gene>
    <name evidence="1" type="ORF">C5O25_08710</name>
</gene>
<dbReference type="EMBL" id="PUBV01000017">
    <property type="protein sequence ID" value="PWB06967.1"/>
    <property type="molecule type" value="Genomic_DNA"/>
</dbReference>
<protein>
    <submittedName>
        <fullName evidence="1">Uncharacterized protein</fullName>
    </submittedName>
</protein>
<name>A0A2V1IXG1_9BACT</name>
<dbReference type="RefSeq" id="WP_107036352.1">
    <property type="nucleotide sequence ID" value="NZ_CARBNI010000017.1"/>
</dbReference>
<reference evidence="2" key="1">
    <citation type="submission" date="2018-02" db="EMBL/GenBank/DDBJ databases">
        <authorList>
            <person name="Clavel T."/>
            <person name="Strowig T."/>
        </authorList>
    </citation>
    <scope>NUCLEOTIDE SEQUENCE [LARGE SCALE GENOMIC DNA]</scope>
    <source>
        <strain evidence="2">DSM 100764</strain>
    </source>
</reference>
<proteinExistence type="predicted"/>
<evidence type="ECO:0000313" key="1">
    <source>
        <dbReference type="EMBL" id="PWB06967.1"/>
    </source>
</evidence>
<accession>A0A2V1IXG1</accession>
<organism evidence="1 2">
    <name type="scientific">Paramuribaculum intestinale</name>
    <dbReference type="NCBI Taxonomy" id="2094151"/>
    <lineage>
        <taxon>Bacteria</taxon>
        <taxon>Pseudomonadati</taxon>
        <taxon>Bacteroidota</taxon>
        <taxon>Bacteroidia</taxon>
        <taxon>Bacteroidales</taxon>
        <taxon>Muribaculaceae</taxon>
        <taxon>Paramuribaculum</taxon>
    </lineage>
</organism>
<comment type="caution">
    <text evidence="1">The sequence shown here is derived from an EMBL/GenBank/DDBJ whole genome shotgun (WGS) entry which is preliminary data.</text>
</comment>
<sequence>MEYQEATAIVGKKSGLYDVTTINGIHQRRLFMSQDGRLCEFAPRSRTKGFPIGSQAVEHWTALNPAEPKTTNIVRKFQRYAAKADFTSPFIRKCLEADPEKDCYANGLTTGTHIDGEIISLQAIARYDDWAVSQFRKALRERQNYRSCRFDFRGYDGALWLEVVTEDTKYSRKGDIIAGFSKEYRGCGNGYYYTLIDNEHFIGTDID</sequence>
<evidence type="ECO:0000313" key="2">
    <source>
        <dbReference type="Proteomes" id="UP000244925"/>
    </source>
</evidence>
<keyword evidence="2" id="KW-1185">Reference proteome</keyword>
<dbReference type="AlphaFoldDB" id="A0A2V1IXG1"/>
<dbReference type="GeneID" id="93423555"/>
<dbReference type="Proteomes" id="UP000244925">
    <property type="component" value="Unassembled WGS sequence"/>
</dbReference>